<dbReference type="Gene3D" id="1.10.10.1410">
    <property type="match status" value="1"/>
</dbReference>
<dbReference type="GO" id="GO:0003735">
    <property type="term" value="F:structural constituent of ribosome"/>
    <property type="evidence" value="ECO:0007669"/>
    <property type="project" value="TreeGrafter"/>
</dbReference>
<dbReference type="Proteomes" id="UP000478008">
    <property type="component" value="Unassembled WGS sequence"/>
</dbReference>
<evidence type="ECO:0000256" key="4">
    <source>
        <dbReference type="SAM" id="MobiDB-lite"/>
    </source>
</evidence>
<keyword evidence="3" id="KW-0687">Ribonucleoprotein</keyword>
<dbReference type="GO" id="GO:0022625">
    <property type="term" value="C:cytosolic large ribosomal subunit"/>
    <property type="evidence" value="ECO:0007669"/>
    <property type="project" value="TreeGrafter"/>
</dbReference>
<sequence length="124" mass="13509">MSTEQQALSYAAVILADADLELSSENLLKLTHAAGLDMDSVWGNIYAKALEGQDLKKLLINFNISSAAAAPAAASGAAAGEADAAEEDEEKKEESEEERKMMLTWVWVCLIRRVNEELLFVHNV</sequence>
<dbReference type="EMBL" id="CABFWN010000001">
    <property type="protein sequence ID" value="VUG16919.1"/>
    <property type="molecule type" value="Genomic_DNA"/>
</dbReference>
<evidence type="ECO:0000256" key="3">
    <source>
        <dbReference type="ARBA" id="ARBA00023274"/>
    </source>
</evidence>
<gene>
    <name evidence="5" type="primary">RPP1A</name>
    <name evidence="5" type="ORF">DEBR0S1_28942G</name>
</gene>
<dbReference type="AlphaFoldDB" id="A0A7D9CWU4"/>
<protein>
    <submittedName>
        <fullName evidence="5">DEBR0S1_28942g1_1</fullName>
    </submittedName>
</protein>
<keyword evidence="2" id="KW-0689">Ribosomal protein</keyword>
<evidence type="ECO:0000313" key="6">
    <source>
        <dbReference type="Proteomes" id="UP000478008"/>
    </source>
</evidence>
<dbReference type="GO" id="GO:0002181">
    <property type="term" value="P:cytoplasmic translation"/>
    <property type="evidence" value="ECO:0007669"/>
    <property type="project" value="TreeGrafter"/>
</dbReference>
<proteinExistence type="inferred from homology"/>
<dbReference type="CDD" id="cd05831">
    <property type="entry name" value="Ribosomal_P1"/>
    <property type="match status" value="1"/>
</dbReference>
<dbReference type="Pfam" id="PF00428">
    <property type="entry name" value="Ribosomal_60s"/>
    <property type="match status" value="1"/>
</dbReference>
<comment type="similarity">
    <text evidence="1">Belongs to the eukaryotic ribosomal protein P1/P2 family.</text>
</comment>
<evidence type="ECO:0000256" key="2">
    <source>
        <dbReference type="ARBA" id="ARBA00022980"/>
    </source>
</evidence>
<dbReference type="PANTHER" id="PTHR45696:SF10">
    <property type="entry name" value="LARGE RIBOSOMAL SUBUNIT PROTEIN P1"/>
    <property type="match status" value="1"/>
</dbReference>
<evidence type="ECO:0000313" key="5">
    <source>
        <dbReference type="EMBL" id="VUG16919.1"/>
    </source>
</evidence>
<dbReference type="PANTHER" id="PTHR45696">
    <property type="entry name" value="60S ACIDIC RIBOSOMAL PROTEIN P1"/>
    <property type="match status" value="1"/>
</dbReference>
<feature type="region of interest" description="Disordered" evidence="4">
    <location>
        <begin position="77"/>
        <end position="98"/>
    </location>
</feature>
<evidence type="ECO:0000256" key="1">
    <source>
        <dbReference type="ARBA" id="ARBA00005436"/>
    </source>
</evidence>
<organism evidence="5 6">
    <name type="scientific">Dekkera bruxellensis</name>
    <name type="common">Brettanomyces custersii</name>
    <dbReference type="NCBI Taxonomy" id="5007"/>
    <lineage>
        <taxon>Eukaryota</taxon>
        <taxon>Fungi</taxon>
        <taxon>Dikarya</taxon>
        <taxon>Ascomycota</taxon>
        <taxon>Saccharomycotina</taxon>
        <taxon>Pichiomycetes</taxon>
        <taxon>Pichiales</taxon>
        <taxon>Pichiaceae</taxon>
        <taxon>Brettanomyces</taxon>
    </lineage>
</organism>
<dbReference type="InterPro" id="IPR038716">
    <property type="entry name" value="P1/P2_N_sf"/>
</dbReference>
<keyword evidence="6" id="KW-1185">Reference proteome</keyword>
<dbReference type="GO" id="GO:0043021">
    <property type="term" value="F:ribonucleoprotein complex binding"/>
    <property type="evidence" value="ECO:0007669"/>
    <property type="project" value="TreeGrafter"/>
</dbReference>
<name>A0A7D9CWU4_DEKBR</name>
<dbReference type="GO" id="GO:0030295">
    <property type="term" value="F:protein kinase activator activity"/>
    <property type="evidence" value="ECO:0007669"/>
    <property type="project" value="TreeGrafter"/>
</dbReference>
<accession>A0A7D9CWU4</accession>
<reference evidence="5 6" key="1">
    <citation type="submission" date="2019-07" db="EMBL/GenBank/DDBJ databases">
        <authorList>
            <person name="Friedrich A."/>
            <person name="Schacherer J."/>
        </authorList>
    </citation>
    <scope>NUCLEOTIDE SEQUENCE [LARGE SCALE GENOMIC DNA]</scope>
</reference>
<dbReference type="FunFam" id="1.10.10.1410:FF:000002">
    <property type="entry name" value="60S acidic ribosomal protein P2"/>
    <property type="match status" value="1"/>
</dbReference>